<dbReference type="GO" id="GO:0006364">
    <property type="term" value="P:rRNA processing"/>
    <property type="evidence" value="ECO:0007669"/>
    <property type="project" value="UniProtKB-UniRule"/>
</dbReference>
<keyword evidence="12" id="KW-1185">Reference proteome</keyword>
<evidence type="ECO:0000256" key="2">
    <source>
        <dbReference type="ARBA" id="ARBA00010183"/>
    </source>
</evidence>
<evidence type="ECO:0000256" key="4">
    <source>
        <dbReference type="ARBA" id="ARBA00022722"/>
    </source>
</evidence>
<evidence type="ECO:0000256" key="3">
    <source>
        <dbReference type="ARBA" id="ARBA00022664"/>
    </source>
</evidence>
<accession>U2XPD3</accession>
<dbReference type="CDD" id="cd00593">
    <property type="entry name" value="RIBOc"/>
    <property type="match status" value="1"/>
</dbReference>
<dbReference type="Pfam" id="PF00035">
    <property type="entry name" value="dsrm"/>
    <property type="match status" value="1"/>
</dbReference>
<feature type="domain" description="RNase III" evidence="10">
    <location>
        <begin position="12"/>
        <end position="132"/>
    </location>
</feature>
<dbReference type="RefSeq" id="WP_021776955.1">
    <property type="nucleotide sequence ID" value="NZ_AWXE01000003.1"/>
</dbReference>
<dbReference type="SUPFAM" id="SSF69065">
    <property type="entry name" value="RNase III domain-like"/>
    <property type="match status" value="1"/>
</dbReference>
<dbReference type="GO" id="GO:0003725">
    <property type="term" value="F:double-stranded RNA binding"/>
    <property type="evidence" value="ECO:0007669"/>
    <property type="project" value="TreeGrafter"/>
</dbReference>
<reference evidence="11 12" key="1">
    <citation type="journal article" date="2014" name="FEMS Microbiol. Ecol.">
        <title>Genomic differentiation among two strains of the PS1 clade isolated from geographically separated marine habitats.</title>
        <authorList>
            <person name="Jimenez-Infante F."/>
            <person name="Ngugi D.K."/>
            <person name="Alam I."/>
            <person name="Rashid M."/>
            <person name="Baalawi W."/>
            <person name="Kamau A.A."/>
            <person name="Bajic V.B."/>
            <person name="Stingl U."/>
        </authorList>
    </citation>
    <scope>NUCLEOTIDE SEQUENCE [LARGE SCALE GENOMIC DNA]</scope>
    <source>
        <strain evidence="11 12">RS24</strain>
    </source>
</reference>
<gene>
    <name evidence="8" type="primary">rnc</name>
    <name evidence="11" type="ORF">RS24_00933</name>
</gene>
<keyword evidence="8" id="KW-0698">rRNA processing</keyword>
<feature type="active site" evidence="8">
    <location>
        <position position="121"/>
    </location>
</feature>
<feature type="domain" description="DRBM" evidence="9">
    <location>
        <begin position="157"/>
        <end position="226"/>
    </location>
</feature>
<dbReference type="InterPro" id="IPR036389">
    <property type="entry name" value="RNase_III_sf"/>
</dbReference>
<dbReference type="PANTHER" id="PTHR11207:SF0">
    <property type="entry name" value="RIBONUCLEASE 3"/>
    <property type="match status" value="1"/>
</dbReference>
<dbReference type="GO" id="GO:0032259">
    <property type="term" value="P:methylation"/>
    <property type="evidence" value="ECO:0007669"/>
    <property type="project" value="UniProtKB-KW"/>
</dbReference>
<dbReference type="CDD" id="cd10845">
    <property type="entry name" value="DSRM_RNAse_III_family"/>
    <property type="match status" value="1"/>
</dbReference>
<dbReference type="GO" id="GO:0008033">
    <property type="term" value="P:tRNA processing"/>
    <property type="evidence" value="ECO:0007669"/>
    <property type="project" value="UniProtKB-KW"/>
</dbReference>
<keyword evidence="5 8" id="KW-0255">Endonuclease</keyword>
<dbReference type="InterPro" id="IPR000999">
    <property type="entry name" value="RNase_III_dom"/>
</dbReference>
<protein>
    <recommendedName>
        <fullName evidence="8">Ribonuclease 3</fullName>
        <ecNumber evidence="8">3.1.26.3</ecNumber>
    </recommendedName>
    <alternativeName>
        <fullName evidence="8">Ribonuclease III</fullName>
        <shortName evidence="8">RNase III</shortName>
    </alternativeName>
</protein>
<keyword evidence="11" id="KW-0489">Methyltransferase</keyword>
<dbReference type="Pfam" id="PF14622">
    <property type="entry name" value="Ribonucleas_3_3"/>
    <property type="match status" value="1"/>
</dbReference>
<name>U2XPD3_9PROT</name>
<keyword evidence="7 8" id="KW-0694">RNA-binding</keyword>
<dbReference type="SMART" id="SM00358">
    <property type="entry name" value="DSRM"/>
    <property type="match status" value="1"/>
</dbReference>
<dbReference type="HAMAP" id="MF_00104">
    <property type="entry name" value="RNase_III"/>
    <property type="match status" value="1"/>
</dbReference>
<evidence type="ECO:0000256" key="1">
    <source>
        <dbReference type="ARBA" id="ARBA00000109"/>
    </source>
</evidence>
<dbReference type="STRING" id="1397666.RS24_00933"/>
<dbReference type="GO" id="GO:0004525">
    <property type="term" value="F:ribonuclease III activity"/>
    <property type="evidence" value="ECO:0007669"/>
    <property type="project" value="UniProtKB-UniRule"/>
</dbReference>
<dbReference type="Proteomes" id="UP000016762">
    <property type="component" value="Unassembled WGS sequence"/>
</dbReference>
<dbReference type="EMBL" id="AWXE01000003">
    <property type="protein sequence ID" value="ERL47002.1"/>
    <property type="molecule type" value="Genomic_DNA"/>
</dbReference>
<comment type="catalytic activity">
    <reaction evidence="1 8">
        <text>Endonucleolytic cleavage to 5'-phosphomonoester.</text>
        <dbReference type="EC" id="3.1.26.3"/>
    </reaction>
</comment>
<keyword evidence="3 8" id="KW-0507">mRNA processing</keyword>
<keyword evidence="11" id="KW-0808">Transferase</keyword>
<dbReference type="SUPFAM" id="SSF54768">
    <property type="entry name" value="dsRNA-binding domain-like"/>
    <property type="match status" value="1"/>
</dbReference>
<dbReference type="GO" id="GO:0019843">
    <property type="term" value="F:rRNA binding"/>
    <property type="evidence" value="ECO:0007669"/>
    <property type="project" value="UniProtKB-KW"/>
</dbReference>
<dbReference type="OrthoDB" id="9805026at2"/>
<dbReference type="Gene3D" id="3.30.160.20">
    <property type="match status" value="1"/>
</dbReference>
<evidence type="ECO:0000259" key="10">
    <source>
        <dbReference type="PROSITE" id="PS50142"/>
    </source>
</evidence>
<evidence type="ECO:0000313" key="12">
    <source>
        <dbReference type="Proteomes" id="UP000016762"/>
    </source>
</evidence>
<evidence type="ECO:0000256" key="8">
    <source>
        <dbReference type="HAMAP-Rule" id="MF_00104"/>
    </source>
</evidence>
<comment type="caution">
    <text evidence="11">The sequence shown here is derived from an EMBL/GenBank/DDBJ whole genome shotgun (WGS) entry which is preliminary data.</text>
</comment>
<dbReference type="NCBIfam" id="TIGR02191">
    <property type="entry name" value="RNaseIII"/>
    <property type="match status" value="1"/>
</dbReference>
<keyword evidence="8" id="KW-0963">Cytoplasm</keyword>
<feature type="active site" evidence="8">
    <location>
        <position position="51"/>
    </location>
</feature>
<comment type="cofactor">
    <cofactor evidence="8">
        <name>Mg(2+)</name>
        <dbReference type="ChEBI" id="CHEBI:18420"/>
    </cofactor>
</comment>
<dbReference type="PROSITE" id="PS50142">
    <property type="entry name" value="RNASE_3_2"/>
    <property type="match status" value="1"/>
</dbReference>
<dbReference type="GO" id="GO:0046872">
    <property type="term" value="F:metal ion binding"/>
    <property type="evidence" value="ECO:0007669"/>
    <property type="project" value="UniProtKB-KW"/>
</dbReference>
<organism evidence="11 12">
    <name type="scientific">Candidatus Micropelagius thuwalensis</name>
    <dbReference type="NCBI Taxonomy" id="1397666"/>
    <lineage>
        <taxon>Bacteria</taxon>
        <taxon>Pseudomonadati</taxon>
        <taxon>Pseudomonadota</taxon>
        <taxon>Alphaproteobacteria</taxon>
        <taxon>PS1 clade</taxon>
        <taxon>Candidatus Micropelagius</taxon>
    </lineage>
</organism>
<comment type="subcellular location">
    <subcellularLocation>
        <location evidence="8">Cytoplasm</location>
    </subcellularLocation>
</comment>
<dbReference type="EC" id="3.1.26.3" evidence="8"/>
<evidence type="ECO:0000256" key="5">
    <source>
        <dbReference type="ARBA" id="ARBA00022759"/>
    </source>
</evidence>
<dbReference type="PANTHER" id="PTHR11207">
    <property type="entry name" value="RIBONUCLEASE III"/>
    <property type="match status" value="1"/>
</dbReference>
<comment type="similarity">
    <text evidence="2">Belongs to the ribonuclease III family.</text>
</comment>
<keyword evidence="8" id="KW-0819">tRNA processing</keyword>
<keyword evidence="8" id="KW-0479">Metal-binding</keyword>
<proteinExistence type="inferred from homology"/>
<dbReference type="GO" id="GO:0005737">
    <property type="term" value="C:cytoplasm"/>
    <property type="evidence" value="ECO:0007669"/>
    <property type="project" value="UniProtKB-SubCell"/>
</dbReference>
<evidence type="ECO:0000313" key="11">
    <source>
        <dbReference type="EMBL" id="ERL47002.1"/>
    </source>
</evidence>
<dbReference type="eggNOG" id="COG0571">
    <property type="taxonomic scope" value="Bacteria"/>
</dbReference>
<dbReference type="GO" id="GO:0008168">
    <property type="term" value="F:methyltransferase activity"/>
    <property type="evidence" value="ECO:0007669"/>
    <property type="project" value="UniProtKB-KW"/>
</dbReference>
<dbReference type="InterPro" id="IPR011907">
    <property type="entry name" value="RNase_III"/>
</dbReference>
<dbReference type="AlphaFoldDB" id="U2XPD3"/>
<feature type="binding site" evidence="8">
    <location>
        <position position="121"/>
    </location>
    <ligand>
        <name>Mg(2+)</name>
        <dbReference type="ChEBI" id="CHEBI:18420"/>
    </ligand>
</feature>
<dbReference type="PROSITE" id="PS50137">
    <property type="entry name" value="DS_RBD"/>
    <property type="match status" value="1"/>
</dbReference>
<comment type="function">
    <text evidence="8">Digests double-stranded RNA. Involved in the processing of primary rRNA transcript to yield the immediate precursors to the large and small rRNAs (23S and 16S). Processes some mRNAs, and tRNAs when they are encoded in the rRNA operon. Processes pre-crRNA and tracrRNA of type II CRISPR loci if present in the organism.</text>
</comment>
<dbReference type="PATRIC" id="fig|1397666.3.peg.850"/>
<dbReference type="PROSITE" id="PS00517">
    <property type="entry name" value="RNASE_3_1"/>
    <property type="match status" value="1"/>
</dbReference>
<feature type="binding site" evidence="8">
    <location>
        <position position="47"/>
    </location>
    <ligand>
        <name>Mg(2+)</name>
        <dbReference type="ChEBI" id="CHEBI:18420"/>
    </ligand>
</feature>
<dbReference type="GO" id="GO:0010468">
    <property type="term" value="P:regulation of gene expression"/>
    <property type="evidence" value="ECO:0007669"/>
    <property type="project" value="TreeGrafter"/>
</dbReference>
<evidence type="ECO:0000259" key="9">
    <source>
        <dbReference type="PROSITE" id="PS50137"/>
    </source>
</evidence>
<dbReference type="Gene3D" id="1.10.1520.10">
    <property type="entry name" value="Ribonuclease III domain"/>
    <property type="match status" value="1"/>
</dbReference>
<keyword evidence="4 8" id="KW-0540">Nuclease</keyword>
<evidence type="ECO:0000256" key="7">
    <source>
        <dbReference type="ARBA" id="ARBA00022884"/>
    </source>
</evidence>
<dbReference type="InterPro" id="IPR014720">
    <property type="entry name" value="dsRBD_dom"/>
</dbReference>
<keyword evidence="8" id="KW-0460">Magnesium</keyword>
<feature type="binding site" evidence="8">
    <location>
        <position position="118"/>
    </location>
    <ligand>
        <name>Mg(2+)</name>
        <dbReference type="ChEBI" id="CHEBI:18420"/>
    </ligand>
</feature>
<sequence>MTPENVGHNKAKDALIKKLAHDFLNPTLLDEALHHSSMAGRSNERLEFLGDRVLGLVISEALMTKYPEADEGELAKRLGVLVSRHSCSQIAQQYNMAAPLIRDEHNENIMLSDNVMANLCEAIIAALYLDGGLEVASSFILKAWTPMLDDMTNVPTNPKSDLQEYASREGLGAPSYKLIDKTGPDHAPIITVEVSLDNGLRLSAKAGSKKKAEIEAARSLLEKLLTGIVETS</sequence>
<comment type="subunit">
    <text evidence="8">Homodimer.</text>
</comment>
<dbReference type="SMART" id="SM00535">
    <property type="entry name" value="RIBOc"/>
    <property type="match status" value="1"/>
</dbReference>
<dbReference type="GO" id="GO:0006397">
    <property type="term" value="P:mRNA processing"/>
    <property type="evidence" value="ECO:0007669"/>
    <property type="project" value="UniProtKB-UniRule"/>
</dbReference>
<evidence type="ECO:0000256" key="6">
    <source>
        <dbReference type="ARBA" id="ARBA00022801"/>
    </source>
</evidence>
<keyword evidence="8" id="KW-0699">rRNA-binding</keyword>
<keyword evidence="6 8" id="KW-0378">Hydrolase</keyword>